<evidence type="ECO:0000256" key="6">
    <source>
        <dbReference type="PROSITE-ProRule" id="PRU00354"/>
    </source>
</evidence>
<evidence type="ECO:0000313" key="10">
    <source>
        <dbReference type="EMBL" id="BBO87109.1"/>
    </source>
</evidence>
<dbReference type="SUPFAM" id="SSF53335">
    <property type="entry name" value="S-adenosyl-L-methionine-dependent methyltransferases"/>
    <property type="match status" value="1"/>
</dbReference>
<dbReference type="InterPro" id="IPR029063">
    <property type="entry name" value="SAM-dependent_MTases_sf"/>
</dbReference>
<dbReference type="Pfam" id="PF17284">
    <property type="entry name" value="Spermine_synt_N"/>
    <property type="match status" value="1"/>
</dbReference>
<feature type="binding site" evidence="5">
    <location>
        <position position="31"/>
    </location>
    <ligand>
        <name>S-methyl-5'-thioadenosine</name>
        <dbReference type="ChEBI" id="CHEBI:17509"/>
    </ligand>
</feature>
<accession>A0A5K8A3I3</accession>
<feature type="binding site" evidence="5">
    <location>
        <position position="62"/>
    </location>
    <ligand>
        <name>spermidine</name>
        <dbReference type="ChEBI" id="CHEBI:57834"/>
    </ligand>
</feature>
<dbReference type="CDD" id="cd02440">
    <property type="entry name" value="AdoMet_MTases"/>
    <property type="match status" value="1"/>
</dbReference>
<dbReference type="Gene3D" id="2.30.140.10">
    <property type="entry name" value="Spermidine synthase, tetramerisation domain"/>
    <property type="match status" value="1"/>
</dbReference>
<feature type="domain" description="PABS" evidence="9">
    <location>
        <begin position="3"/>
        <end position="236"/>
    </location>
</feature>
<dbReference type="GO" id="GO:0004766">
    <property type="term" value="F:spermidine synthase activity"/>
    <property type="evidence" value="ECO:0007669"/>
    <property type="project" value="UniProtKB-UniRule"/>
</dbReference>
<dbReference type="PANTHER" id="PTHR11558:SF11">
    <property type="entry name" value="SPERMIDINE SYNTHASE"/>
    <property type="match status" value="1"/>
</dbReference>
<dbReference type="NCBIfam" id="NF002010">
    <property type="entry name" value="PRK00811.1"/>
    <property type="match status" value="1"/>
</dbReference>
<dbReference type="InterPro" id="IPR030373">
    <property type="entry name" value="PABS_CS"/>
</dbReference>
<dbReference type="PROSITE" id="PS51006">
    <property type="entry name" value="PABS_2"/>
    <property type="match status" value="1"/>
</dbReference>
<organism evidence="10 11">
    <name type="scientific">Desulfosarcina ovata subsp. ovata</name>
    <dbReference type="NCBI Taxonomy" id="2752305"/>
    <lineage>
        <taxon>Bacteria</taxon>
        <taxon>Pseudomonadati</taxon>
        <taxon>Thermodesulfobacteriota</taxon>
        <taxon>Desulfobacteria</taxon>
        <taxon>Desulfobacterales</taxon>
        <taxon>Desulfosarcinaceae</taxon>
        <taxon>Desulfosarcina</taxon>
    </lineage>
</organism>
<keyword evidence="4 5" id="KW-0620">Polyamine biosynthesis</keyword>
<evidence type="ECO:0000256" key="5">
    <source>
        <dbReference type="HAMAP-Rule" id="MF_00198"/>
    </source>
</evidence>
<dbReference type="NCBIfam" id="TIGR00417">
    <property type="entry name" value="speE"/>
    <property type="match status" value="1"/>
</dbReference>
<comment type="catalytic activity">
    <reaction evidence="5 8">
        <text>S-adenosyl 3-(methylsulfanyl)propylamine + putrescine = S-methyl-5'-thioadenosine + spermidine + H(+)</text>
        <dbReference type="Rhea" id="RHEA:12721"/>
        <dbReference type="ChEBI" id="CHEBI:15378"/>
        <dbReference type="ChEBI" id="CHEBI:17509"/>
        <dbReference type="ChEBI" id="CHEBI:57443"/>
        <dbReference type="ChEBI" id="CHEBI:57834"/>
        <dbReference type="ChEBI" id="CHEBI:326268"/>
        <dbReference type="EC" id="2.5.1.16"/>
    </reaction>
</comment>
<dbReference type="AlphaFoldDB" id="A0A5K8A3I3"/>
<comment type="similarity">
    <text evidence="1 5 7">Belongs to the spermidine/spermine synthase family.</text>
</comment>
<dbReference type="PROSITE" id="PS01330">
    <property type="entry name" value="PABS_1"/>
    <property type="match status" value="1"/>
</dbReference>
<sequence length="286" mass="32557">MKAEYREEICDGCDQRFSIDDPLYEIKTDHQHLIIFRNRYFGRVLALDGVIQTTEADEFIYHEMMAHVPLLAHGRVHRVLIIGGGDGGLLREVLRHRDIRRVVQVEIDASVIDLCRRYLPNHSQGAFDDPRATVVIDDGMHFLEHTDERFDVILTDSTDPEGPAEVLFSRRYYAACQRCLAPGGILVTQNGVAFLQLDEVRVSAGHFNHLFRDWHFFGASVPTYVGGIMTFGWASDDPRPRQTDRKTLQERFTHSGIVTRYYTPQLHGAAFALPQYILDAIGKTSA</sequence>
<evidence type="ECO:0000256" key="4">
    <source>
        <dbReference type="ARBA" id="ARBA00023115"/>
    </source>
</evidence>
<feature type="binding site" evidence="5">
    <location>
        <begin position="156"/>
        <end position="159"/>
    </location>
    <ligand>
        <name>spermidine</name>
        <dbReference type="ChEBI" id="CHEBI:57834"/>
    </ligand>
</feature>
<evidence type="ECO:0000256" key="1">
    <source>
        <dbReference type="ARBA" id="ARBA00007867"/>
    </source>
</evidence>
<comment type="function">
    <text evidence="5">Catalyzes the irreversible transfer of a propylamine group from the amino donor S-adenosylmethioninamine (decarboxy-AdoMet) to putrescine (1,4-diaminobutane) to yield spermidine.</text>
</comment>
<evidence type="ECO:0000259" key="9">
    <source>
        <dbReference type="PROSITE" id="PS51006"/>
    </source>
</evidence>
<dbReference type="Proteomes" id="UP000422108">
    <property type="component" value="Chromosome"/>
</dbReference>
<feature type="binding site" evidence="5">
    <location>
        <position position="86"/>
    </location>
    <ligand>
        <name>spermidine</name>
        <dbReference type="ChEBI" id="CHEBI:57834"/>
    </ligand>
</feature>
<dbReference type="Gene3D" id="3.40.50.150">
    <property type="entry name" value="Vaccinia Virus protein VP39"/>
    <property type="match status" value="1"/>
</dbReference>
<dbReference type="InterPro" id="IPR001045">
    <property type="entry name" value="Spermi_synthase"/>
</dbReference>
<dbReference type="RefSeq" id="WP_155308601.1">
    <property type="nucleotide sequence ID" value="NZ_AP021879.1"/>
</dbReference>
<comment type="subunit">
    <text evidence="5">Homodimer or homotetramer.</text>
</comment>
<dbReference type="EC" id="2.5.1.16" evidence="5"/>
<gene>
    <name evidence="10" type="primary">speE1</name>
    <name evidence="5" type="synonym">speE</name>
    <name evidence="10" type="ORF">DSCOOX_02890</name>
</gene>
<proteinExistence type="inferred from homology"/>
<dbReference type="HAMAP" id="MF_00198">
    <property type="entry name" value="Spermidine_synth"/>
    <property type="match status" value="1"/>
</dbReference>
<dbReference type="InterPro" id="IPR037163">
    <property type="entry name" value="Spermidine_synt_N_sf"/>
</dbReference>
<name>A0A5K8A3I3_9BACT</name>
<dbReference type="GO" id="GO:0008295">
    <property type="term" value="P:spermidine biosynthetic process"/>
    <property type="evidence" value="ECO:0007669"/>
    <property type="project" value="UniProtKB-UniRule"/>
</dbReference>
<dbReference type="InterPro" id="IPR030374">
    <property type="entry name" value="PABS"/>
</dbReference>
<dbReference type="InterPro" id="IPR035246">
    <property type="entry name" value="Spermidine_synt_N"/>
</dbReference>
<comment type="pathway">
    <text evidence="5">Amine and polyamine biosynthesis; spermidine biosynthesis; spermidine from putrescine: step 1/1.</text>
</comment>
<feature type="binding site" evidence="5">
    <location>
        <position position="163"/>
    </location>
    <ligand>
        <name>S-methyl-5'-thioadenosine</name>
        <dbReference type="ChEBI" id="CHEBI:17509"/>
    </ligand>
</feature>
<evidence type="ECO:0000256" key="2">
    <source>
        <dbReference type="ARBA" id="ARBA00022679"/>
    </source>
</evidence>
<evidence type="ECO:0000256" key="3">
    <source>
        <dbReference type="ARBA" id="ARBA00023066"/>
    </source>
</evidence>
<reference evidence="10 11" key="1">
    <citation type="submission" date="2019-11" db="EMBL/GenBank/DDBJ databases">
        <title>Comparative genomics of hydrocarbon-degrading Desulfosarcina strains.</title>
        <authorList>
            <person name="Watanabe M."/>
            <person name="Kojima H."/>
            <person name="Fukui M."/>
        </authorList>
    </citation>
    <scope>NUCLEOTIDE SEQUENCE [LARGE SCALE GENOMIC DNA]</scope>
    <source>
        <strain evidence="11">oXyS1</strain>
    </source>
</reference>
<keyword evidence="3 5" id="KW-0745">Spermidine biosynthesis</keyword>
<evidence type="ECO:0000256" key="7">
    <source>
        <dbReference type="RuleBase" id="RU003836"/>
    </source>
</evidence>
<feature type="binding site" evidence="5">
    <location>
        <begin position="138"/>
        <end position="139"/>
    </location>
    <ligand>
        <name>S-methyl-5'-thioadenosine</name>
        <dbReference type="ChEBI" id="CHEBI:17509"/>
    </ligand>
</feature>
<protein>
    <recommendedName>
        <fullName evidence="5">Polyamine aminopropyltransferase</fullName>
    </recommendedName>
    <alternativeName>
        <fullName evidence="5">Putrescine aminopropyltransferase</fullName>
        <shortName evidence="5">PAPT</shortName>
    </alternativeName>
    <alternativeName>
        <fullName evidence="5">Spermidine synthase</fullName>
        <shortName evidence="5">SPDS</shortName>
        <shortName evidence="5">SPDSY</shortName>
        <ecNumber evidence="5">2.5.1.16</ecNumber>
    </alternativeName>
</protein>
<keyword evidence="2 5" id="KW-0808">Transferase</keyword>
<keyword evidence="11" id="KW-1185">Reference proteome</keyword>
<dbReference type="PANTHER" id="PTHR11558">
    <property type="entry name" value="SPERMIDINE/SPERMINE SYNTHASE"/>
    <property type="match status" value="1"/>
</dbReference>
<feature type="active site" description="Proton acceptor" evidence="5 6">
    <location>
        <position position="156"/>
    </location>
</feature>
<dbReference type="UniPathway" id="UPA00248">
    <property type="reaction ID" value="UER00314"/>
</dbReference>
<dbReference type="EMBL" id="AP021879">
    <property type="protein sequence ID" value="BBO87109.1"/>
    <property type="molecule type" value="Genomic_DNA"/>
</dbReference>
<evidence type="ECO:0000256" key="8">
    <source>
        <dbReference type="RuleBase" id="RU003837"/>
    </source>
</evidence>
<dbReference type="Pfam" id="PF01564">
    <property type="entry name" value="Spermine_synth"/>
    <property type="match status" value="1"/>
</dbReference>
<evidence type="ECO:0000313" key="11">
    <source>
        <dbReference type="Proteomes" id="UP000422108"/>
    </source>
</evidence>
<dbReference type="GO" id="GO:0005829">
    <property type="term" value="C:cytosol"/>
    <property type="evidence" value="ECO:0007669"/>
    <property type="project" value="TreeGrafter"/>
</dbReference>
<feature type="binding site" evidence="5">
    <location>
        <position position="106"/>
    </location>
    <ligand>
        <name>S-methyl-5'-thioadenosine</name>
        <dbReference type="ChEBI" id="CHEBI:17509"/>
    </ligand>
</feature>